<proteinExistence type="predicted"/>
<evidence type="ECO:0008006" key="3">
    <source>
        <dbReference type="Google" id="ProtNLM"/>
    </source>
</evidence>
<dbReference type="InterPro" id="IPR036692">
    <property type="entry name" value="Shew3726-like_sf"/>
</dbReference>
<name>A0ABM5RFM7_9GAMM</name>
<dbReference type="InterPro" id="IPR009962">
    <property type="entry name" value="DUF1488"/>
</dbReference>
<dbReference type="Pfam" id="PF07369">
    <property type="entry name" value="DUF1488"/>
    <property type="match status" value="1"/>
</dbReference>
<dbReference type="Gene3D" id="3.30.160.140">
    <property type="entry name" value="Shew3726-like"/>
    <property type="match status" value="1"/>
</dbReference>
<organism evidence="1 2">
    <name type="scientific">Pantoea rwandensis</name>
    <dbReference type="NCBI Taxonomy" id="1076550"/>
    <lineage>
        <taxon>Bacteria</taxon>
        <taxon>Pseudomonadati</taxon>
        <taxon>Pseudomonadota</taxon>
        <taxon>Gammaproteobacteria</taxon>
        <taxon>Enterobacterales</taxon>
        <taxon>Erwiniaceae</taxon>
        <taxon>Pantoea</taxon>
    </lineage>
</organism>
<dbReference type="RefSeq" id="WP_038644349.1">
    <property type="nucleotide sequence ID" value="NZ_CP009454.1"/>
</dbReference>
<keyword evidence="2" id="KW-1185">Reference proteome</keyword>
<evidence type="ECO:0000313" key="1">
    <source>
        <dbReference type="EMBL" id="AIR84727.1"/>
    </source>
</evidence>
<protein>
    <recommendedName>
        <fullName evidence="3">DUF1488 domain-containing protein</fullName>
    </recommendedName>
</protein>
<dbReference type="SUPFAM" id="SSF160272">
    <property type="entry name" value="Shew3726-like"/>
    <property type="match status" value="1"/>
</dbReference>
<evidence type="ECO:0000313" key="2">
    <source>
        <dbReference type="Proteomes" id="UP000029495"/>
    </source>
</evidence>
<dbReference type="Proteomes" id="UP000029495">
    <property type="component" value="Chromosome"/>
</dbReference>
<accession>A0ABM5RFM7</accession>
<gene>
    <name evidence="1" type="ORF">LH22_04310</name>
</gene>
<sequence length="82" mass="9460">MNQAIHFPDRERWDEERGAIVFPVLVQGMELTCAIKLDGLQDRFGTGAAMALFSAHRWDLEEEAEALIRQDEIDDQGWIWLS</sequence>
<reference evidence="1 2" key="1">
    <citation type="submission" date="2014-09" db="EMBL/GenBank/DDBJ databases">
        <authorList>
            <person name="Chan K.-G."/>
        </authorList>
    </citation>
    <scope>NUCLEOTIDE SEQUENCE [LARGE SCALE GENOMIC DNA]</scope>
    <source>
        <strain evidence="1 2">ND04</strain>
    </source>
</reference>
<dbReference type="EMBL" id="CP009454">
    <property type="protein sequence ID" value="AIR84727.1"/>
    <property type="molecule type" value="Genomic_DNA"/>
</dbReference>